<protein>
    <submittedName>
        <fullName evidence="1">Uncharacterized protein</fullName>
    </submittedName>
</protein>
<evidence type="ECO:0000313" key="2">
    <source>
        <dbReference type="Proteomes" id="UP000002624"/>
    </source>
</evidence>
<dbReference type="EMBL" id="GG692421">
    <property type="protein sequence ID" value="EER42953.1"/>
    <property type="molecule type" value="Genomic_DNA"/>
</dbReference>
<dbReference type="Proteomes" id="UP000002624">
    <property type="component" value="Unassembled WGS sequence"/>
</dbReference>
<sequence length="104" mass="11856">MMFEPEQYLQSRLQQTVACRSCVELVSIECMYRSVVCAKISEEPDIVTVDEFGGMSQLKVTGIRGKFLAPLMFSMRLAVEALQAAQNFWRFSQGPRCQKVEHDT</sequence>
<organism evidence="1 2">
    <name type="scientific">Ajellomyces capsulatus (strain H143)</name>
    <name type="common">Darling's disease fungus</name>
    <name type="synonym">Histoplasma capsulatum</name>
    <dbReference type="NCBI Taxonomy" id="544712"/>
    <lineage>
        <taxon>Eukaryota</taxon>
        <taxon>Fungi</taxon>
        <taxon>Dikarya</taxon>
        <taxon>Ascomycota</taxon>
        <taxon>Pezizomycotina</taxon>
        <taxon>Eurotiomycetes</taxon>
        <taxon>Eurotiomycetidae</taxon>
        <taxon>Onygenales</taxon>
        <taxon>Ajellomycetaceae</taxon>
        <taxon>Histoplasma</taxon>
    </lineage>
</organism>
<dbReference type="VEuPathDB" id="FungiDB:HCDG_02851"/>
<proteinExistence type="predicted"/>
<evidence type="ECO:0000313" key="1">
    <source>
        <dbReference type="EMBL" id="EER42953.1"/>
    </source>
</evidence>
<accession>C6H9H0</accession>
<dbReference type="OrthoDB" id="10495643at2759"/>
<dbReference type="HOGENOM" id="CLU_2249280_0_0_1"/>
<dbReference type="AlphaFoldDB" id="C6H9H0"/>
<reference evidence="2" key="1">
    <citation type="submission" date="2009-05" db="EMBL/GenBank/DDBJ databases">
        <title>The genome sequence of Ajellomyces capsulatus strain H143.</title>
        <authorList>
            <person name="Champion M."/>
            <person name="Cuomo C.A."/>
            <person name="Ma L.-J."/>
            <person name="Henn M.R."/>
            <person name="Sil A."/>
            <person name="Goldman B."/>
            <person name="Young S.K."/>
            <person name="Kodira C.D."/>
            <person name="Zeng Q."/>
            <person name="Koehrsen M."/>
            <person name="Alvarado L."/>
            <person name="Berlin A.M."/>
            <person name="Borenstein D."/>
            <person name="Chen Z."/>
            <person name="Engels R."/>
            <person name="Freedman E."/>
            <person name="Gellesch M."/>
            <person name="Goldberg J."/>
            <person name="Griggs A."/>
            <person name="Gujja S."/>
            <person name="Heiman D.I."/>
            <person name="Hepburn T.A."/>
            <person name="Howarth C."/>
            <person name="Jen D."/>
            <person name="Larson L."/>
            <person name="Lewis B."/>
            <person name="Mehta T."/>
            <person name="Park D."/>
            <person name="Pearson M."/>
            <person name="Roberts A."/>
            <person name="Saif S."/>
            <person name="Shea T.D."/>
            <person name="Shenoy N."/>
            <person name="Sisk P."/>
            <person name="Stolte C."/>
            <person name="Sykes S."/>
            <person name="Walk T."/>
            <person name="White J."/>
            <person name="Yandava C."/>
            <person name="Klein B."/>
            <person name="McEwen J.G."/>
            <person name="Puccia R."/>
            <person name="Goldman G.H."/>
            <person name="Felipe M.S."/>
            <person name="Nino-Vega G."/>
            <person name="San-Blas G."/>
            <person name="Taylor J.W."/>
            <person name="Mendoza L."/>
            <person name="Galagan J.E."/>
            <person name="Nusbaum C."/>
            <person name="Birren B.W."/>
        </authorList>
    </citation>
    <scope>NUCLEOTIDE SEQUENCE [LARGE SCALE GENOMIC DNA]</scope>
    <source>
        <strain evidence="2">H143</strain>
    </source>
</reference>
<gene>
    <name evidence="1" type="ORF">HCDG_02851</name>
</gene>
<name>C6H9H0_AJECH</name>